<dbReference type="PANTHER" id="PTHR35089:SF1">
    <property type="entry name" value="CHAPERONE PROTEIN SKP"/>
    <property type="match status" value="1"/>
</dbReference>
<dbReference type="InterPro" id="IPR024930">
    <property type="entry name" value="Skp_dom_sf"/>
</dbReference>
<gene>
    <name evidence="5" type="ORF">ACU52_10295</name>
</gene>
<dbReference type="EMBL" id="LFQU01000020">
    <property type="protein sequence ID" value="KOO67992.1"/>
    <property type="molecule type" value="Genomic_DNA"/>
</dbReference>
<keyword evidence="3" id="KW-0175">Coiled coil</keyword>
<evidence type="ECO:0000313" key="6">
    <source>
        <dbReference type="Proteomes" id="UP000036951"/>
    </source>
</evidence>
<evidence type="ECO:0000313" key="5">
    <source>
        <dbReference type="EMBL" id="KOO67992.1"/>
    </source>
</evidence>
<dbReference type="AlphaFoldDB" id="A0A8E1R0D6"/>
<keyword evidence="6" id="KW-1185">Reference proteome</keyword>
<sequence>MKKLILFLLLLLPAAMADAQVKFGYLSYSEAIKAMPGYADMQKSLAELKRQYANETKRSEEEFNQKYEAFLEGQKDFAPSILKKRQYELQELLNNSVSFKKEAARLLEQAEADMYAPLKKRLNEILRQVGRERGYAFILNTDNDAVPYIDTTSGEDISSLVRNMFTYLEK</sequence>
<dbReference type="Pfam" id="PF03938">
    <property type="entry name" value="OmpH"/>
    <property type="match status" value="1"/>
</dbReference>
<dbReference type="GO" id="GO:0050821">
    <property type="term" value="P:protein stabilization"/>
    <property type="evidence" value="ECO:0007669"/>
    <property type="project" value="TreeGrafter"/>
</dbReference>
<dbReference type="Gene3D" id="3.30.910.20">
    <property type="entry name" value="Skp domain"/>
    <property type="match status" value="1"/>
</dbReference>
<protein>
    <submittedName>
        <fullName evidence="5">Membrane protein</fullName>
    </submittedName>
</protein>
<dbReference type="SUPFAM" id="SSF111384">
    <property type="entry name" value="OmpH-like"/>
    <property type="match status" value="1"/>
</dbReference>
<evidence type="ECO:0000256" key="3">
    <source>
        <dbReference type="SAM" id="Coils"/>
    </source>
</evidence>
<evidence type="ECO:0000256" key="1">
    <source>
        <dbReference type="ARBA" id="ARBA00009091"/>
    </source>
</evidence>
<feature type="signal peptide" evidence="4">
    <location>
        <begin position="1"/>
        <end position="19"/>
    </location>
</feature>
<dbReference type="InterPro" id="IPR005632">
    <property type="entry name" value="Chaperone_Skp"/>
</dbReference>
<dbReference type="OrthoDB" id="1081275at2"/>
<proteinExistence type="inferred from homology"/>
<dbReference type="RefSeq" id="WP_021853543.1">
    <property type="nucleotide sequence ID" value="NZ_DAWBWQ010000104.1"/>
</dbReference>
<keyword evidence="2 4" id="KW-0732">Signal</keyword>
<comment type="similarity">
    <text evidence="1">Belongs to the Skp family.</text>
</comment>
<dbReference type="Proteomes" id="UP000036951">
    <property type="component" value="Unassembled WGS sequence"/>
</dbReference>
<comment type="caution">
    <text evidence="5">The sequence shown here is derived from an EMBL/GenBank/DDBJ whole genome shotgun (WGS) entry which is preliminary data.</text>
</comment>
<dbReference type="PANTHER" id="PTHR35089">
    <property type="entry name" value="CHAPERONE PROTEIN SKP"/>
    <property type="match status" value="1"/>
</dbReference>
<dbReference type="SMART" id="SM00935">
    <property type="entry name" value="OmpH"/>
    <property type="match status" value="1"/>
</dbReference>
<evidence type="ECO:0000256" key="2">
    <source>
        <dbReference type="ARBA" id="ARBA00022729"/>
    </source>
</evidence>
<dbReference type="GO" id="GO:0005829">
    <property type="term" value="C:cytosol"/>
    <property type="evidence" value="ECO:0007669"/>
    <property type="project" value="TreeGrafter"/>
</dbReference>
<organism evidence="5 6">
    <name type="scientific">Xylanibacter rarus</name>
    <dbReference type="NCBI Taxonomy" id="1676614"/>
    <lineage>
        <taxon>Bacteria</taxon>
        <taxon>Pseudomonadati</taxon>
        <taxon>Bacteroidota</taxon>
        <taxon>Bacteroidia</taxon>
        <taxon>Bacteroidales</taxon>
        <taxon>Prevotellaceae</taxon>
        <taxon>Xylanibacter</taxon>
    </lineage>
</organism>
<feature type="chain" id="PRO_5034476245" evidence="4">
    <location>
        <begin position="20"/>
        <end position="170"/>
    </location>
</feature>
<reference evidence="5 6" key="1">
    <citation type="submission" date="2015-06" db="EMBL/GenBank/DDBJ databases">
        <title>Prevotella sp. 109, sp. nov., a novel member of the family Prevotellaceae isolated from human faeces.</title>
        <authorList>
            <person name="Shkoporov A.N."/>
            <person name="Chaplin A.V."/>
            <person name="Kafarskaia L.I."/>
            <person name="Efimov B.A."/>
        </authorList>
    </citation>
    <scope>NUCLEOTIDE SEQUENCE [LARGE SCALE GENOMIC DNA]</scope>
    <source>
        <strain evidence="5 6">109</strain>
    </source>
</reference>
<dbReference type="GO" id="GO:0051082">
    <property type="term" value="F:unfolded protein binding"/>
    <property type="evidence" value="ECO:0007669"/>
    <property type="project" value="InterPro"/>
</dbReference>
<feature type="coiled-coil region" evidence="3">
    <location>
        <begin position="38"/>
        <end position="65"/>
    </location>
</feature>
<evidence type="ECO:0000256" key="4">
    <source>
        <dbReference type="SAM" id="SignalP"/>
    </source>
</evidence>
<accession>A0A8E1R0D6</accession>
<name>A0A8E1R0D6_9BACT</name>